<dbReference type="InterPro" id="IPR008969">
    <property type="entry name" value="CarboxyPept-like_regulatory"/>
</dbReference>
<dbReference type="InterPro" id="IPR008756">
    <property type="entry name" value="Peptidase_M56"/>
</dbReference>
<sequence length="1093" mass="120858">MILLSFWNPTDQILVWGVNILLQVSLVLGIVLVTAMFLRRNSVVRYGLLCSSLILVLLSPAITVFMQLSGKSILILPNIGETSTSTSDATLTEPPAEIPFSWQHDSFEKFIETQDTAGQVAVEIPDLTERSALESKLHAGSLHQLTSPQADGTVALLTPKTITASIRDFLHIATSALLFIWLSGSVVCLIRLSMGWYRLRTILHLATPNTNPVLTESYEEVRRVLQLTRMPELVLSKHISGPVSTGLIRPRVILPEQIIDQVTPKQLRDLFIHEVAHIVRRDQVVLLMQNLVAALFWLHPFVKAVNYQLAQAREEVCDNYVLAATNASSYSRTLLVLAELTQAEHHLPGAIGLFTSRWKLEHRIAGLLDEKRSHMVHLSIKGMTFVLTLSLLMTTIIAFGTMTLAVAQTDNNSATNEDKAKPNDLPKQNRMEDKNQMESTKTKSDISANKIMIRGTITKSNGTPAAGAIVVVSGSKTVDNMLQPKELLGETIADKTGRYKLSLDGDSSKIYTYMNLTARTENSGTGWERLYLDDGQTTIDLQLKPPQLIQVRLVDPEGQPVAQLPVVDVDMINLPNEKLKRVGGFVITSTDSVTALNLSRSFKTDDQGLLKLMNFNPRERVILKIAGTEKFAPQTLILNSGMPEVRGKHDGTYRPIIKNIKPGEVGTIVLAPAQFFEGRVLLGDSGKPAANARITMWASQQERWGSMVSIEGQTDHAGRFRLNPRPGVRFGIIAYPPEGAPYQPQELKDIRWSTGAESNNIEIKLNKVVLAQGTILDAETEKPLRGASIQYYPDRANNKNLADKMITGWQGIKRTDAAGKFSIPVLPGPGTLLVHAAERNYILQEVDSEELNAGRPGGTRTYAHAFQKINPVIGEMLEPIKIKLQSGATVAGTLVDEKGIPITNRTYVISRLKIQPSSPEWRGFPDEAINGKFELHGLREGEEYPVFFLDPHNRLGAKAIISTQNPSPKIVLKPCSSAKARFVDPDGKPIANQMLVGLYLVVTPGKPKYDWKAIQRGDILADEGLVVNLDRVNYRSPSSYTTNTKGEMTFPALIPGAIYRNVTIVDGHPNITHEFVLQPGERYEMRDIEVKLD</sequence>
<accession>A0A517VNR8</accession>
<name>A0A517VNR8_9PLAN</name>
<keyword evidence="2" id="KW-0812">Transmembrane</keyword>
<reference evidence="4 5" key="1">
    <citation type="submission" date="2019-03" db="EMBL/GenBank/DDBJ databases">
        <title>Deep-cultivation of Planctomycetes and their phenomic and genomic characterization uncovers novel biology.</title>
        <authorList>
            <person name="Wiegand S."/>
            <person name="Jogler M."/>
            <person name="Boedeker C."/>
            <person name="Pinto D."/>
            <person name="Vollmers J."/>
            <person name="Rivas-Marin E."/>
            <person name="Kohn T."/>
            <person name="Peeters S.H."/>
            <person name="Heuer A."/>
            <person name="Rast P."/>
            <person name="Oberbeckmann S."/>
            <person name="Bunk B."/>
            <person name="Jeske O."/>
            <person name="Meyerdierks A."/>
            <person name="Storesund J.E."/>
            <person name="Kallscheuer N."/>
            <person name="Luecker S."/>
            <person name="Lage O.M."/>
            <person name="Pohl T."/>
            <person name="Merkel B.J."/>
            <person name="Hornburger P."/>
            <person name="Mueller R.-W."/>
            <person name="Bruemmer F."/>
            <person name="Labrenz M."/>
            <person name="Spormann A.M."/>
            <person name="Op den Camp H."/>
            <person name="Overmann J."/>
            <person name="Amann R."/>
            <person name="Jetten M.S.M."/>
            <person name="Mascher T."/>
            <person name="Medema M.H."/>
            <person name="Devos D.P."/>
            <person name="Kaster A.-K."/>
            <person name="Ovreas L."/>
            <person name="Rohde M."/>
            <person name="Galperin M.Y."/>
            <person name="Jogler C."/>
        </authorList>
    </citation>
    <scope>NUCLEOTIDE SEQUENCE [LARGE SCALE GENOMIC DNA]</scope>
    <source>
        <strain evidence="4 5">V144</strain>
    </source>
</reference>
<dbReference type="EMBL" id="CP037920">
    <property type="protein sequence ID" value="QDT94623.1"/>
    <property type="molecule type" value="Genomic_DNA"/>
</dbReference>
<dbReference type="PANTHER" id="PTHR34978">
    <property type="entry name" value="POSSIBLE SENSOR-TRANSDUCER PROTEIN BLAR"/>
    <property type="match status" value="1"/>
</dbReference>
<dbReference type="RefSeq" id="WP_144979638.1">
    <property type="nucleotide sequence ID" value="NZ_CP037920.1"/>
</dbReference>
<evidence type="ECO:0000256" key="2">
    <source>
        <dbReference type="SAM" id="Phobius"/>
    </source>
</evidence>
<feature type="domain" description="Peptidase M56" evidence="3">
    <location>
        <begin position="173"/>
        <end position="365"/>
    </location>
</feature>
<keyword evidence="2" id="KW-0472">Membrane</keyword>
<feature type="compositionally biased region" description="Basic and acidic residues" evidence="1">
    <location>
        <begin position="416"/>
        <end position="444"/>
    </location>
</feature>
<evidence type="ECO:0000256" key="1">
    <source>
        <dbReference type="SAM" id="MobiDB-lite"/>
    </source>
</evidence>
<protein>
    <submittedName>
        <fullName evidence="4">Methicillin resistance mecR1 protein</fullName>
    </submittedName>
</protein>
<keyword evidence="2" id="KW-1133">Transmembrane helix</keyword>
<dbReference type="CDD" id="cd07341">
    <property type="entry name" value="M56_BlaR1_MecR1_like"/>
    <property type="match status" value="1"/>
</dbReference>
<proteinExistence type="predicted"/>
<feature type="transmembrane region" description="Helical" evidence="2">
    <location>
        <begin position="382"/>
        <end position="407"/>
    </location>
</feature>
<feature type="transmembrane region" description="Helical" evidence="2">
    <location>
        <begin position="169"/>
        <end position="190"/>
    </location>
</feature>
<dbReference type="InterPro" id="IPR052173">
    <property type="entry name" value="Beta-lactam_resp_regulator"/>
</dbReference>
<dbReference type="KEGG" id="gaw:V144x_00530"/>
<evidence type="ECO:0000259" key="3">
    <source>
        <dbReference type="Pfam" id="PF05569"/>
    </source>
</evidence>
<feature type="region of interest" description="Disordered" evidence="1">
    <location>
        <begin position="412"/>
        <end position="444"/>
    </location>
</feature>
<evidence type="ECO:0000313" key="5">
    <source>
        <dbReference type="Proteomes" id="UP000318704"/>
    </source>
</evidence>
<dbReference type="Proteomes" id="UP000318704">
    <property type="component" value="Chromosome"/>
</dbReference>
<dbReference type="PANTHER" id="PTHR34978:SF3">
    <property type="entry name" value="SLR0241 PROTEIN"/>
    <property type="match status" value="1"/>
</dbReference>
<evidence type="ECO:0000313" key="4">
    <source>
        <dbReference type="EMBL" id="QDT94623.1"/>
    </source>
</evidence>
<feature type="transmembrane region" description="Helical" evidence="2">
    <location>
        <begin position="13"/>
        <end position="34"/>
    </location>
</feature>
<gene>
    <name evidence="4" type="primary">mecR1</name>
    <name evidence="4" type="ORF">V144x_00530</name>
</gene>
<feature type="transmembrane region" description="Helical" evidence="2">
    <location>
        <begin position="46"/>
        <end position="68"/>
    </location>
</feature>
<dbReference type="Pfam" id="PF05569">
    <property type="entry name" value="Peptidase_M56"/>
    <property type="match status" value="1"/>
</dbReference>
<dbReference type="SUPFAM" id="SSF49464">
    <property type="entry name" value="Carboxypeptidase regulatory domain-like"/>
    <property type="match status" value="2"/>
</dbReference>
<dbReference type="AlphaFoldDB" id="A0A517VNR8"/>
<organism evidence="4 5">
    <name type="scientific">Gimesia aquarii</name>
    <dbReference type="NCBI Taxonomy" id="2527964"/>
    <lineage>
        <taxon>Bacteria</taxon>
        <taxon>Pseudomonadati</taxon>
        <taxon>Planctomycetota</taxon>
        <taxon>Planctomycetia</taxon>
        <taxon>Planctomycetales</taxon>
        <taxon>Planctomycetaceae</taxon>
        <taxon>Gimesia</taxon>
    </lineage>
</organism>